<name>A0A1C4Z7W7_MICVI</name>
<dbReference type="PANTHER" id="PTHR43537">
    <property type="entry name" value="TRANSCRIPTIONAL REGULATOR, GNTR FAMILY"/>
    <property type="match status" value="1"/>
</dbReference>
<gene>
    <name evidence="5" type="ORF">GA0074695_5212</name>
</gene>
<keyword evidence="3" id="KW-0804">Transcription</keyword>
<keyword evidence="6" id="KW-1185">Reference proteome</keyword>
<evidence type="ECO:0000256" key="1">
    <source>
        <dbReference type="ARBA" id="ARBA00023015"/>
    </source>
</evidence>
<dbReference type="GO" id="GO:0003700">
    <property type="term" value="F:DNA-binding transcription factor activity"/>
    <property type="evidence" value="ECO:0007669"/>
    <property type="project" value="InterPro"/>
</dbReference>
<dbReference type="Pfam" id="PF07729">
    <property type="entry name" value="FCD"/>
    <property type="match status" value="1"/>
</dbReference>
<feature type="domain" description="HTH gntR-type" evidence="4">
    <location>
        <begin position="2"/>
        <end position="70"/>
    </location>
</feature>
<accession>A0A1C4Z7W7</accession>
<keyword evidence="2" id="KW-0238">DNA-binding</keyword>
<dbReference type="PANTHER" id="PTHR43537:SF5">
    <property type="entry name" value="UXU OPERON TRANSCRIPTIONAL REGULATOR"/>
    <property type="match status" value="1"/>
</dbReference>
<dbReference type="SMART" id="SM00895">
    <property type="entry name" value="FCD"/>
    <property type="match status" value="1"/>
</dbReference>
<dbReference type="AlphaFoldDB" id="A0A1C4Z7W7"/>
<dbReference type="InterPro" id="IPR000524">
    <property type="entry name" value="Tscrpt_reg_HTH_GntR"/>
</dbReference>
<dbReference type="Proteomes" id="UP000198242">
    <property type="component" value="Chromosome I"/>
</dbReference>
<proteinExistence type="predicted"/>
<dbReference type="PROSITE" id="PS50949">
    <property type="entry name" value="HTH_GNTR"/>
    <property type="match status" value="1"/>
</dbReference>
<dbReference type="Gene3D" id="1.10.10.10">
    <property type="entry name" value="Winged helix-like DNA-binding domain superfamily/Winged helix DNA-binding domain"/>
    <property type="match status" value="1"/>
</dbReference>
<dbReference type="GO" id="GO:0003677">
    <property type="term" value="F:DNA binding"/>
    <property type="evidence" value="ECO:0007669"/>
    <property type="project" value="UniProtKB-KW"/>
</dbReference>
<dbReference type="RefSeq" id="WP_089008584.1">
    <property type="nucleotide sequence ID" value="NZ_LT607411.1"/>
</dbReference>
<evidence type="ECO:0000259" key="4">
    <source>
        <dbReference type="PROSITE" id="PS50949"/>
    </source>
</evidence>
<sequence>MGMDLAALLQSLAERATPEAETGRLRLPTERDLVASLDMSRGALREQLSMLEILGFLDRTQGRGSYLGAPDAHFIRLYFDLCHQLGHLSKEQFSSAREMLEVSVAEAAARKATADDVDDLRDLVDQMIRASGDGDDHRALEADLEFHSRLYRIVDNPIYTLLHDGLIHALRSEVVERRHVAVEREPLLPGKTRVIDTVHYGIVEAIGERDAEGARLAMRRHFTVWSSLTGGS</sequence>
<dbReference type="InterPro" id="IPR008920">
    <property type="entry name" value="TF_FadR/GntR_C"/>
</dbReference>
<protein>
    <submittedName>
        <fullName evidence="5">Transcriptional regulator, GntR family</fullName>
    </submittedName>
</protein>
<dbReference type="InterPro" id="IPR036390">
    <property type="entry name" value="WH_DNA-bd_sf"/>
</dbReference>
<organism evidence="5 6">
    <name type="scientific">Micromonospora viridifaciens</name>
    <dbReference type="NCBI Taxonomy" id="1881"/>
    <lineage>
        <taxon>Bacteria</taxon>
        <taxon>Bacillati</taxon>
        <taxon>Actinomycetota</taxon>
        <taxon>Actinomycetes</taxon>
        <taxon>Micromonosporales</taxon>
        <taxon>Micromonosporaceae</taxon>
        <taxon>Micromonospora</taxon>
    </lineage>
</organism>
<dbReference type="OrthoDB" id="7989071at2"/>
<reference evidence="6" key="1">
    <citation type="submission" date="2016-06" db="EMBL/GenBank/DDBJ databases">
        <authorList>
            <person name="Varghese N."/>
            <person name="Submissions Spin"/>
        </authorList>
    </citation>
    <scope>NUCLEOTIDE SEQUENCE [LARGE SCALE GENOMIC DNA]</scope>
    <source>
        <strain evidence="6">DSM 43909</strain>
    </source>
</reference>
<dbReference type="InterPro" id="IPR011711">
    <property type="entry name" value="GntR_C"/>
</dbReference>
<dbReference type="Gene3D" id="1.20.120.530">
    <property type="entry name" value="GntR ligand-binding domain-like"/>
    <property type="match status" value="1"/>
</dbReference>
<evidence type="ECO:0000313" key="5">
    <source>
        <dbReference type="EMBL" id="SCF29060.1"/>
    </source>
</evidence>
<evidence type="ECO:0000313" key="6">
    <source>
        <dbReference type="Proteomes" id="UP000198242"/>
    </source>
</evidence>
<dbReference type="EMBL" id="LT607411">
    <property type="protein sequence ID" value="SCF29060.1"/>
    <property type="molecule type" value="Genomic_DNA"/>
</dbReference>
<dbReference type="SUPFAM" id="SSF46785">
    <property type="entry name" value="Winged helix' DNA-binding domain"/>
    <property type="match status" value="1"/>
</dbReference>
<dbReference type="PRINTS" id="PR00035">
    <property type="entry name" value="HTHGNTR"/>
</dbReference>
<dbReference type="Pfam" id="PF00392">
    <property type="entry name" value="GntR"/>
    <property type="match status" value="1"/>
</dbReference>
<evidence type="ECO:0000256" key="2">
    <source>
        <dbReference type="ARBA" id="ARBA00023125"/>
    </source>
</evidence>
<keyword evidence="1" id="KW-0805">Transcription regulation</keyword>
<dbReference type="SUPFAM" id="SSF48008">
    <property type="entry name" value="GntR ligand-binding domain-like"/>
    <property type="match status" value="1"/>
</dbReference>
<dbReference type="InterPro" id="IPR036388">
    <property type="entry name" value="WH-like_DNA-bd_sf"/>
</dbReference>
<evidence type="ECO:0000256" key="3">
    <source>
        <dbReference type="ARBA" id="ARBA00023163"/>
    </source>
</evidence>